<feature type="transmembrane region" description="Helical" evidence="11">
    <location>
        <begin position="5"/>
        <end position="22"/>
    </location>
</feature>
<reference evidence="13 14" key="1">
    <citation type="journal article" date="2018" name="Gigascience">
        <title>Genomes of trombidid mites reveal novel predicted allergens and laterally-transferred genes associated with secondary metabolism.</title>
        <authorList>
            <person name="Dong X."/>
            <person name="Chaisiri K."/>
            <person name="Xia D."/>
            <person name="Armstrong S.D."/>
            <person name="Fang Y."/>
            <person name="Donnelly M.J."/>
            <person name="Kadowaki T."/>
            <person name="McGarry J.W."/>
            <person name="Darby A.C."/>
            <person name="Makepeace B.L."/>
        </authorList>
    </citation>
    <scope>NUCLEOTIDE SEQUENCE [LARGE SCALE GENOMIC DNA]</scope>
    <source>
        <strain evidence="13">UoL-UT</strain>
    </source>
</reference>
<evidence type="ECO:0000256" key="10">
    <source>
        <dbReference type="ARBA" id="ARBA00023136"/>
    </source>
</evidence>
<dbReference type="Gene3D" id="1.20.120.1770">
    <property type="match status" value="1"/>
</dbReference>
<evidence type="ECO:0000259" key="12">
    <source>
        <dbReference type="PROSITE" id="PS50939"/>
    </source>
</evidence>
<name>A0A443SE54_9ACAR</name>
<gene>
    <name evidence="13" type="ORF">B4U80_08179</name>
</gene>
<evidence type="ECO:0000256" key="9">
    <source>
        <dbReference type="ARBA" id="ARBA00023004"/>
    </source>
</evidence>
<feature type="transmembrane region" description="Helical" evidence="11">
    <location>
        <begin position="115"/>
        <end position="140"/>
    </location>
</feature>
<dbReference type="AlphaFoldDB" id="A0A443SE54"/>
<dbReference type="Proteomes" id="UP000288716">
    <property type="component" value="Unassembled WGS sequence"/>
</dbReference>
<evidence type="ECO:0000256" key="11">
    <source>
        <dbReference type="SAM" id="Phobius"/>
    </source>
</evidence>
<feature type="transmembrane region" description="Helical" evidence="11">
    <location>
        <begin position="152"/>
        <end position="176"/>
    </location>
</feature>
<dbReference type="STRING" id="299467.A0A443SE54"/>
<evidence type="ECO:0000256" key="3">
    <source>
        <dbReference type="ARBA" id="ARBA00022448"/>
    </source>
</evidence>
<evidence type="ECO:0000256" key="2">
    <source>
        <dbReference type="ARBA" id="ARBA00004141"/>
    </source>
</evidence>
<dbReference type="InterPro" id="IPR043205">
    <property type="entry name" value="CYB561/CYBRD1-like"/>
</dbReference>
<feature type="non-terminal residue" evidence="13">
    <location>
        <position position="183"/>
    </location>
</feature>
<comment type="cofactor">
    <cofactor evidence="1">
        <name>heme b</name>
        <dbReference type="ChEBI" id="CHEBI:60344"/>
    </cofactor>
</comment>
<dbReference type="InterPro" id="IPR006593">
    <property type="entry name" value="Cyt_b561/ferric_Rdtase_TM"/>
</dbReference>
<evidence type="ECO:0000256" key="8">
    <source>
        <dbReference type="ARBA" id="ARBA00022989"/>
    </source>
</evidence>
<dbReference type="EMBL" id="NCKV01003374">
    <property type="protein sequence ID" value="RWS25797.1"/>
    <property type="molecule type" value="Genomic_DNA"/>
</dbReference>
<comment type="subcellular location">
    <subcellularLocation>
        <location evidence="2">Membrane</location>
        <topology evidence="2">Multi-pass membrane protein</topology>
    </subcellularLocation>
</comment>
<dbReference type="VEuPathDB" id="VectorBase:LDEU006243"/>
<sequence>MLFTIAELLLIGTVAIFVYFVLMHDKGFAWTNNRQAQWNLHGVLMLVGFIFMNGQALLMYKLLICIPKIYVKIIHTLIFLCSISAIAIGMISGIQAQASVPRSSVPKHFYSIHSWAGLVTCGLFALQFFVGFVSFLVLLCCDKATSGFRKKLLPTHVTFGLIIFSLGALSCITGIFQTARFRL</sequence>
<dbReference type="OrthoDB" id="907479at2759"/>
<dbReference type="PANTHER" id="PTHR10106">
    <property type="entry name" value="CYTOCHROME B561-RELATED"/>
    <property type="match status" value="1"/>
</dbReference>
<feature type="transmembrane region" description="Helical" evidence="11">
    <location>
        <begin position="42"/>
        <end position="64"/>
    </location>
</feature>
<evidence type="ECO:0000256" key="6">
    <source>
        <dbReference type="ARBA" id="ARBA00022723"/>
    </source>
</evidence>
<evidence type="ECO:0000256" key="7">
    <source>
        <dbReference type="ARBA" id="ARBA00022982"/>
    </source>
</evidence>
<keyword evidence="14" id="KW-1185">Reference proteome</keyword>
<keyword evidence="4" id="KW-0349">Heme</keyword>
<keyword evidence="6" id="KW-0479">Metal-binding</keyword>
<evidence type="ECO:0000313" key="14">
    <source>
        <dbReference type="Proteomes" id="UP000288716"/>
    </source>
</evidence>
<keyword evidence="3" id="KW-0813">Transport</keyword>
<dbReference type="GO" id="GO:0016491">
    <property type="term" value="F:oxidoreductase activity"/>
    <property type="evidence" value="ECO:0007669"/>
    <property type="project" value="InterPro"/>
</dbReference>
<comment type="caution">
    <text evidence="13">The sequence shown here is derived from an EMBL/GenBank/DDBJ whole genome shotgun (WGS) entry which is preliminary data.</text>
</comment>
<keyword evidence="8 11" id="KW-1133">Transmembrane helix</keyword>
<proteinExistence type="predicted"/>
<keyword evidence="7" id="KW-0249">Electron transport</keyword>
<keyword evidence="9" id="KW-0408">Iron</keyword>
<dbReference type="GO" id="GO:0046872">
    <property type="term" value="F:metal ion binding"/>
    <property type="evidence" value="ECO:0007669"/>
    <property type="project" value="UniProtKB-KW"/>
</dbReference>
<accession>A0A443SE54</accession>
<feature type="transmembrane region" description="Helical" evidence="11">
    <location>
        <begin position="76"/>
        <end position="95"/>
    </location>
</feature>
<evidence type="ECO:0000313" key="13">
    <source>
        <dbReference type="EMBL" id="RWS25797.1"/>
    </source>
</evidence>
<evidence type="ECO:0000256" key="4">
    <source>
        <dbReference type="ARBA" id="ARBA00022617"/>
    </source>
</evidence>
<keyword evidence="10 11" id="KW-0472">Membrane</keyword>
<feature type="domain" description="Cytochrome b561" evidence="12">
    <location>
        <begin position="5"/>
        <end position="183"/>
    </location>
</feature>
<dbReference type="PANTHER" id="PTHR10106:SF24">
    <property type="entry name" value="NO EXTENDED MEMORY, ISOFORM A"/>
    <property type="match status" value="1"/>
</dbReference>
<protein>
    <submittedName>
        <fullName evidence="13">Putative transmembrane ascorbate ferrireductase 2-like isoform X1</fullName>
    </submittedName>
</protein>
<evidence type="ECO:0000256" key="5">
    <source>
        <dbReference type="ARBA" id="ARBA00022692"/>
    </source>
</evidence>
<dbReference type="Pfam" id="PF03188">
    <property type="entry name" value="Cytochrom_B561"/>
    <property type="match status" value="1"/>
</dbReference>
<dbReference type="SMART" id="SM00665">
    <property type="entry name" value="B561"/>
    <property type="match status" value="1"/>
</dbReference>
<evidence type="ECO:0000256" key="1">
    <source>
        <dbReference type="ARBA" id="ARBA00001970"/>
    </source>
</evidence>
<dbReference type="PROSITE" id="PS50939">
    <property type="entry name" value="CYTOCHROME_B561"/>
    <property type="match status" value="1"/>
</dbReference>
<organism evidence="13 14">
    <name type="scientific">Leptotrombidium deliense</name>
    <dbReference type="NCBI Taxonomy" id="299467"/>
    <lineage>
        <taxon>Eukaryota</taxon>
        <taxon>Metazoa</taxon>
        <taxon>Ecdysozoa</taxon>
        <taxon>Arthropoda</taxon>
        <taxon>Chelicerata</taxon>
        <taxon>Arachnida</taxon>
        <taxon>Acari</taxon>
        <taxon>Acariformes</taxon>
        <taxon>Trombidiformes</taxon>
        <taxon>Prostigmata</taxon>
        <taxon>Anystina</taxon>
        <taxon>Parasitengona</taxon>
        <taxon>Trombiculoidea</taxon>
        <taxon>Trombiculidae</taxon>
        <taxon>Leptotrombidium</taxon>
    </lineage>
</organism>
<keyword evidence="5 11" id="KW-0812">Transmembrane</keyword>
<dbReference type="GO" id="GO:0016020">
    <property type="term" value="C:membrane"/>
    <property type="evidence" value="ECO:0007669"/>
    <property type="project" value="UniProtKB-SubCell"/>
</dbReference>